<evidence type="ECO:0000313" key="1">
    <source>
        <dbReference type="EMBL" id="KAI3737213.1"/>
    </source>
</evidence>
<organism evidence="1 2">
    <name type="scientific">Cichorium intybus</name>
    <name type="common">Chicory</name>
    <dbReference type="NCBI Taxonomy" id="13427"/>
    <lineage>
        <taxon>Eukaryota</taxon>
        <taxon>Viridiplantae</taxon>
        <taxon>Streptophyta</taxon>
        <taxon>Embryophyta</taxon>
        <taxon>Tracheophyta</taxon>
        <taxon>Spermatophyta</taxon>
        <taxon>Magnoliopsida</taxon>
        <taxon>eudicotyledons</taxon>
        <taxon>Gunneridae</taxon>
        <taxon>Pentapetalae</taxon>
        <taxon>asterids</taxon>
        <taxon>campanulids</taxon>
        <taxon>Asterales</taxon>
        <taxon>Asteraceae</taxon>
        <taxon>Cichorioideae</taxon>
        <taxon>Cichorieae</taxon>
        <taxon>Cichoriinae</taxon>
        <taxon>Cichorium</taxon>
    </lineage>
</organism>
<reference evidence="2" key="1">
    <citation type="journal article" date="2022" name="Mol. Ecol. Resour.">
        <title>The genomes of chicory, endive, great burdock and yacon provide insights into Asteraceae palaeo-polyploidization history and plant inulin production.</title>
        <authorList>
            <person name="Fan W."/>
            <person name="Wang S."/>
            <person name="Wang H."/>
            <person name="Wang A."/>
            <person name="Jiang F."/>
            <person name="Liu H."/>
            <person name="Zhao H."/>
            <person name="Xu D."/>
            <person name="Zhang Y."/>
        </authorList>
    </citation>
    <scope>NUCLEOTIDE SEQUENCE [LARGE SCALE GENOMIC DNA]</scope>
    <source>
        <strain evidence="2">cv. Punajuju</strain>
    </source>
</reference>
<gene>
    <name evidence="1" type="ORF">L2E82_27209</name>
</gene>
<evidence type="ECO:0000313" key="2">
    <source>
        <dbReference type="Proteomes" id="UP001055811"/>
    </source>
</evidence>
<name>A0ACB9CS88_CICIN</name>
<proteinExistence type="predicted"/>
<sequence>MLVVRLELTLSCKAHNRTCDIDTACPIPTAMASTEQPPKKRKLYDTPQPAQPPPPEIAEPQPPVPQTSANVPTTTLSQEEIARKRRNQEEITNFYESYKRLKYCISQKDARLMPELEQAYLSLITASRGCTSVQRLVAEFVPKYASYCPTALEAAAKVCINVHNWSMAIINRGEDTDGFSFETARICIFGLATICQTASSETPTSSVIQGICSTVFLNVLTFFISSFEGQEIFQIVNKGVTKMFDSPKTFSDLKQKFSNADWTPSVKLSKLRALCILWIFFNSPRSTLSACFELCTSSSTDGVTVPNGGQYFLNQVTAGLDTCDVKDSIDKDCLLGLVLDKDPSLKKWTFSTVKSIIKSASSKIVSDMNITSAFEKILEKVKSGEKDKQVDSDVDDTNPSKFTPTQFLPPKTSEVSVREGSITSNTSSNNSGGPKSMDLDTTDHKDPSFSRASSSTPRDPLTSQTANRPFESLTSPHPLTGQLTWHHDGDASTMDVYSASRHVWVGSLGPDTSEGHIKFQFERFGPIDKFLYVPFKGFVVIEYNNIMDAIKAREIMKARSPWVIKFLDIGVGTRGEINGVTIGSSCFVYIGNIHSQLDKDEILYEVRKVNFKGPLAVTDLMSEGAILMEFCTPEECATVMSHLRQYRKEKRDFVQSNNIHVYQSNWSMSPMQGHYCPPSQPMQTSSYMRPMYYPPPPPPPNSSWDPHAMIHHVAPPPFLPASVTPLAQIQGNPMPHHDQMYYVPPQHDVGVGPPLPPPQLTMPPPQPNIPVPIHPELAPPLPPSPPPSFESQPPPPPPPVVGSHWQGTLSKSGVHYSTIHARKLHSDTCNYGENHISEPAEWPAKLDITKRTDFKHVMSTFSSTPPNKREVCQLVPTSAADHKGFGDFISYLKQRECAGVIKIGCTKGIWSRLVFILPYSHETCSLLSVTPDTQDCLIALVLPKETNFEWV</sequence>
<accession>A0ACB9CS88</accession>
<reference evidence="1 2" key="2">
    <citation type="journal article" date="2022" name="Mol. Ecol. Resour.">
        <title>The genomes of chicory, endive, great burdock and yacon provide insights into Asteraceae paleo-polyploidization history and plant inulin production.</title>
        <authorList>
            <person name="Fan W."/>
            <person name="Wang S."/>
            <person name="Wang H."/>
            <person name="Wang A."/>
            <person name="Jiang F."/>
            <person name="Liu H."/>
            <person name="Zhao H."/>
            <person name="Xu D."/>
            <person name="Zhang Y."/>
        </authorList>
    </citation>
    <scope>NUCLEOTIDE SEQUENCE [LARGE SCALE GENOMIC DNA]</scope>
    <source>
        <strain evidence="2">cv. Punajuju</strain>
        <tissue evidence="1">Leaves</tissue>
    </source>
</reference>
<comment type="caution">
    <text evidence="1">The sequence shown here is derived from an EMBL/GenBank/DDBJ whole genome shotgun (WGS) entry which is preliminary data.</text>
</comment>
<dbReference type="EMBL" id="CM042013">
    <property type="protein sequence ID" value="KAI3737213.1"/>
    <property type="molecule type" value="Genomic_DNA"/>
</dbReference>
<protein>
    <submittedName>
        <fullName evidence="1">Uncharacterized protein</fullName>
    </submittedName>
</protein>
<dbReference type="Proteomes" id="UP001055811">
    <property type="component" value="Linkage Group LG05"/>
</dbReference>
<keyword evidence="2" id="KW-1185">Reference proteome</keyword>